<proteinExistence type="predicted"/>
<dbReference type="RefSeq" id="WP_237359497.1">
    <property type="nucleotide sequence ID" value="NZ_CAKLDM010000001.1"/>
</dbReference>
<dbReference type="CDD" id="cd16364">
    <property type="entry name" value="T3SC_I-like"/>
    <property type="match status" value="1"/>
</dbReference>
<evidence type="ECO:0000313" key="1">
    <source>
        <dbReference type="EMBL" id="CAH0535973.1"/>
    </source>
</evidence>
<organism evidence="1 2">
    <name type="scientific">Vibrio marisflavi CECT 7928</name>
    <dbReference type="NCBI Taxonomy" id="634439"/>
    <lineage>
        <taxon>Bacteria</taxon>
        <taxon>Pseudomonadati</taxon>
        <taxon>Pseudomonadota</taxon>
        <taxon>Gammaproteobacteria</taxon>
        <taxon>Vibrionales</taxon>
        <taxon>Vibrionaceae</taxon>
        <taxon>Vibrio</taxon>
    </lineage>
</organism>
<dbReference type="Pfam" id="PF05932">
    <property type="entry name" value="CesT"/>
    <property type="match status" value="1"/>
</dbReference>
<protein>
    <submittedName>
        <fullName evidence="1">Uncharacterized protein</fullName>
    </submittedName>
</protein>
<name>A0ABM8ZYG5_9VIBR</name>
<dbReference type="EMBL" id="CAKLDM010000001">
    <property type="protein sequence ID" value="CAH0535973.1"/>
    <property type="molecule type" value="Genomic_DNA"/>
</dbReference>
<dbReference type="SUPFAM" id="SSF69635">
    <property type="entry name" value="Type III secretory system chaperone-like"/>
    <property type="match status" value="1"/>
</dbReference>
<keyword evidence="2" id="KW-1185">Reference proteome</keyword>
<evidence type="ECO:0000313" key="2">
    <source>
        <dbReference type="Proteomes" id="UP000838748"/>
    </source>
</evidence>
<dbReference type="InterPro" id="IPR010261">
    <property type="entry name" value="Tir_chaperone"/>
</dbReference>
<reference evidence="1" key="1">
    <citation type="submission" date="2021-11" db="EMBL/GenBank/DDBJ databases">
        <authorList>
            <person name="Rodrigo-Torres L."/>
            <person name="Arahal R. D."/>
            <person name="Lucena T."/>
        </authorList>
    </citation>
    <scope>NUCLEOTIDE SEQUENCE</scope>
    <source>
        <strain evidence="1">CECT 7928</strain>
    </source>
</reference>
<sequence>MKKNDIDLLMNGFGGELGIDNLQMDADNCCCLSFDNTVLNMEFDEEQNRLLLYSNVGDIPEHEQAEFYQMLLDANLFWKGTGGGTLSIDKKAESVILISACNTNHLSLESFKSSIASFLDAAETWTNAIGNFEAVPQKSNHSYLNLNR</sequence>
<gene>
    <name evidence="1" type="ORF">VMF7928_00078</name>
</gene>
<dbReference type="Proteomes" id="UP000838748">
    <property type="component" value="Unassembled WGS sequence"/>
</dbReference>
<dbReference type="Gene3D" id="3.30.1460.10">
    <property type="match status" value="1"/>
</dbReference>
<accession>A0ABM8ZYG5</accession>
<comment type="caution">
    <text evidence="1">The sequence shown here is derived from an EMBL/GenBank/DDBJ whole genome shotgun (WGS) entry which is preliminary data.</text>
</comment>